<evidence type="ECO:0000313" key="1">
    <source>
        <dbReference type="EMBL" id="MDS1270109.1"/>
    </source>
</evidence>
<accession>A0ABU2H651</accession>
<gene>
    <name evidence="1" type="ORF">RIF23_07360</name>
</gene>
<comment type="caution">
    <text evidence="1">The sequence shown here is derived from an EMBL/GenBank/DDBJ whole genome shotgun (WGS) entry which is preliminary data.</text>
</comment>
<sequence>MPEYEFVFIVEGLVEDDVAATRRLRAELGARVWRSGELCRLQVRWTGPDPVAAVGSFATHVAQVVSRVRLARLDRDLVRVADIASRVGVPVDTVAEWIASPNPEGEVFPQPEGDVAEERVWLWAEVNQWLAGFGLDDGRRRPSRADMAEIEWRLQRRKLTELTVRATPESGPNLAQVLERALRSPDFVDYLVSRDQVRDVNGRYTIVACAPDEAATTVFRRLRGARHPVVLAMTEGDVRAVEMTPISERPADVVELVREMTARDWFGLIRLSPGQSYGLREDSETGAMRADGMLDMTGQELDEGGLPAD</sequence>
<evidence type="ECO:0000313" key="2">
    <source>
        <dbReference type="Proteomes" id="UP001250214"/>
    </source>
</evidence>
<reference evidence="2" key="1">
    <citation type="submission" date="2023-07" db="EMBL/GenBank/DDBJ databases">
        <title>Novel species in the genus Lipingzhangella isolated from Sambhar Salt Lake.</title>
        <authorList>
            <person name="Jiya N."/>
            <person name="Kajale S."/>
            <person name="Sharma A."/>
        </authorList>
    </citation>
    <scope>NUCLEOTIDE SEQUENCE [LARGE SCALE GENOMIC DNA]</scope>
    <source>
        <strain evidence="2">LS1_29</strain>
    </source>
</reference>
<protein>
    <submittedName>
        <fullName evidence="1">Uncharacterized protein</fullName>
    </submittedName>
</protein>
<dbReference type="Proteomes" id="UP001250214">
    <property type="component" value="Unassembled WGS sequence"/>
</dbReference>
<dbReference type="EMBL" id="JAVLVT010000003">
    <property type="protein sequence ID" value="MDS1270109.1"/>
    <property type="molecule type" value="Genomic_DNA"/>
</dbReference>
<name>A0ABU2H651_9ACTN</name>
<proteinExistence type="predicted"/>
<dbReference type="RefSeq" id="WP_310911649.1">
    <property type="nucleotide sequence ID" value="NZ_JAVLVT010000003.1"/>
</dbReference>
<keyword evidence="2" id="KW-1185">Reference proteome</keyword>
<organism evidence="1 2">
    <name type="scientific">Lipingzhangella rawalii</name>
    <dbReference type="NCBI Taxonomy" id="2055835"/>
    <lineage>
        <taxon>Bacteria</taxon>
        <taxon>Bacillati</taxon>
        <taxon>Actinomycetota</taxon>
        <taxon>Actinomycetes</taxon>
        <taxon>Streptosporangiales</taxon>
        <taxon>Nocardiopsidaceae</taxon>
        <taxon>Lipingzhangella</taxon>
    </lineage>
</organism>